<dbReference type="RefSeq" id="XP_002793757.2">
    <property type="nucleotide sequence ID" value="XM_002793711.2"/>
</dbReference>
<dbReference type="EMBL" id="KN294001">
    <property type="protein sequence ID" value="EEH32976.2"/>
    <property type="molecule type" value="Genomic_DNA"/>
</dbReference>
<dbReference type="GeneID" id="9097005"/>
<gene>
    <name evidence="1" type="ORF">PAAG_04029</name>
</gene>
<organism evidence="1 2">
    <name type="scientific">Paracoccidioides lutzii (strain ATCC MYA-826 / Pb01)</name>
    <name type="common">Paracoccidioides brasiliensis</name>
    <dbReference type="NCBI Taxonomy" id="502779"/>
    <lineage>
        <taxon>Eukaryota</taxon>
        <taxon>Fungi</taxon>
        <taxon>Dikarya</taxon>
        <taxon>Ascomycota</taxon>
        <taxon>Pezizomycotina</taxon>
        <taxon>Eurotiomycetes</taxon>
        <taxon>Eurotiomycetidae</taxon>
        <taxon>Onygenales</taxon>
        <taxon>Ajellomycetaceae</taxon>
        <taxon>Paracoccidioides</taxon>
    </lineage>
</organism>
<dbReference type="KEGG" id="pbl:PAAG_04029"/>
<sequence length="149" mass="16416">MPAQNPLKSVGVFGSQLISALVEAQRCPADSHTFWPLLARPIPRSDFSCPSQTSLYICAMGDGEEQDNIDFDSQKEEDIGEWHYGDGSVLRNQCFQLYDIWCATSSTPRDGTSNLSVVDAFLDMLKDVKDVAPYFHKPPEGVDIKGGGK</sequence>
<protein>
    <submittedName>
        <fullName evidence="1">Uncharacterized protein</fullName>
    </submittedName>
</protein>
<dbReference type="AlphaFoldDB" id="C1GZT5"/>
<accession>C1GZT5</accession>
<dbReference type="HOGENOM" id="CLU_1750247_0_0_1"/>
<name>C1GZT5_PARBA</name>
<dbReference type="Proteomes" id="UP000002059">
    <property type="component" value="Partially assembled WGS sequence"/>
</dbReference>
<evidence type="ECO:0000313" key="2">
    <source>
        <dbReference type="Proteomes" id="UP000002059"/>
    </source>
</evidence>
<proteinExistence type="predicted"/>
<reference evidence="1 2" key="1">
    <citation type="journal article" date="2011" name="PLoS Genet.">
        <title>Comparative genomic analysis of human fungal pathogens causing paracoccidioidomycosis.</title>
        <authorList>
            <person name="Desjardins C.A."/>
            <person name="Champion M.D."/>
            <person name="Holder J.W."/>
            <person name="Muszewska A."/>
            <person name="Goldberg J."/>
            <person name="Bailao A.M."/>
            <person name="Brigido M.M."/>
            <person name="Ferreira M.E."/>
            <person name="Garcia A.M."/>
            <person name="Grynberg M."/>
            <person name="Gujja S."/>
            <person name="Heiman D.I."/>
            <person name="Henn M.R."/>
            <person name="Kodira C.D."/>
            <person name="Leon-Narvaez H."/>
            <person name="Longo L.V."/>
            <person name="Ma L.J."/>
            <person name="Malavazi I."/>
            <person name="Matsuo A.L."/>
            <person name="Morais F.V."/>
            <person name="Pereira M."/>
            <person name="Rodriguez-Brito S."/>
            <person name="Sakthikumar S."/>
            <person name="Salem-Izacc S.M."/>
            <person name="Sykes S.M."/>
            <person name="Teixeira M.M."/>
            <person name="Vallejo M.C."/>
            <person name="Walter M.E."/>
            <person name="Yandava C."/>
            <person name="Young S."/>
            <person name="Zeng Q."/>
            <person name="Zucker J."/>
            <person name="Felipe M.S."/>
            <person name="Goldman G.H."/>
            <person name="Haas B.J."/>
            <person name="McEwen J.G."/>
            <person name="Nino-Vega G."/>
            <person name="Puccia R."/>
            <person name="San-Blas G."/>
            <person name="Soares C.M."/>
            <person name="Birren B.W."/>
            <person name="Cuomo C.A."/>
        </authorList>
    </citation>
    <scope>NUCLEOTIDE SEQUENCE [LARGE SCALE GENOMIC DNA]</scope>
    <source>
        <strain evidence="2">ATCC MYA-826 / Pb01</strain>
    </source>
</reference>
<dbReference type="VEuPathDB" id="FungiDB:PAAG_04029"/>
<keyword evidence="2" id="KW-1185">Reference proteome</keyword>
<evidence type="ECO:0000313" key="1">
    <source>
        <dbReference type="EMBL" id="EEH32976.2"/>
    </source>
</evidence>
<dbReference type="eggNOG" id="ENOG502RPC7">
    <property type="taxonomic scope" value="Eukaryota"/>
</dbReference>